<organism evidence="2">
    <name type="scientific">Blastocystis hominis</name>
    <dbReference type="NCBI Taxonomy" id="12968"/>
    <lineage>
        <taxon>Eukaryota</taxon>
        <taxon>Sar</taxon>
        <taxon>Stramenopiles</taxon>
        <taxon>Bigyra</taxon>
        <taxon>Opalozoa</taxon>
        <taxon>Opalinata</taxon>
        <taxon>Blastocystidae</taxon>
        <taxon>Blastocystis</taxon>
    </lineage>
</organism>
<dbReference type="InParanoid" id="D8M399"/>
<dbReference type="Proteomes" id="UP000008312">
    <property type="component" value="Unassembled WGS sequence"/>
</dbReference>
<dbReference type="RefSeq" id="XP_012896420.1">
    <property type="nucleotide sequence ID" value="XM_013040966.1"/>
</dbReference>
<dbReference type="GeneID" id="24919659"/>
<evidence type="ECO:0000313" key="3">
    <source>
        <dbReference type="Proteomes" id="UP000008312"/>
    </source>
</evidence>
<protein>
    <submittedName>
        <fullName evidence="2">Uncharacterized protein</fullName>
    </submittedName>
</protein>
<name>D8M399_BLAHO</name>
<gene>
    <name evidence="2" type="ORF">GSBLH_T00002496001</name>
</gene>
<evidence type="ECO:0000256" key="1">
    <source>
        <dbReference type="SAM" id="MobiDB-lite"/>
    </source>
</evidence>
<dbReference type="AlphaFoldDB" id="D8M399"/>
<feature type="region of interest" description="Disordered" evidence="1">
    <location>
        <begin position="109"/>
        <end position="130"/>
    </location>
</feature>
<accession>D8M399</accession>
<dbReference type="EMBL" id="FN668650">
    <property type="protein sequence ID" value="CBK22372.2"/>
    <property type="molecule type" value="Genomic_DNA"/>
</dbReference>
<keyword evidence="3" id="KW-1185">Reference proteome</keyword>
<reference evidence="2" key="1">
    <citation type="submission" date="2010-02" db="EMBL/GenBank/DDBJ databases">
        <title>Sequencing and annotation of the Blastocystis hominis genome.</title>
        <authorList>
            <person name="Wincker P."/>
        </authorList>
    </citation>
    <scope>NUCLEOTIDE SEQUENCE</scope>
    <source>
        <strain evidence="2">Singapore isolate B</strain>
    </source>
</reference>
<evidence type="ECO:0000313" key="2">
    <source>
        <dbReference type="EMBL" id="CBK22372.2"/>
    </source>
</evidence>
<sequence>MLHICRVSVSVLDAKKRECERYKKLTMEAKTELDRQKELLRLLFRGFQSRKRGQEAQLEVVRVEKRRRAKSEAGRRVELRNWGEKGVEHKPRGLVEEEEEKEKEVLMLESRKKEESLEKKRNVGGKVEAN</sequence>
<proteinExistence type="predicted"/>
<feature type="compositionally biased region" description="Basic and acidic residues" evidence="1">
    <location>
        <begin position="109"/>
        <end position="121"/>
    </location>
</feature>